<organism evidence="9 10">
    <name type="scientific">Heracleum sosnowskyi</name>
    <dbReference type="NCBI Taxonomy" id="360622"/>
    <lineage>
        <taxon>Eukaryota</taxon>
        <taxon>Viridiplantae</taxon>
        <taxon>Streptophyta</taxon>
        <taxon>Embryophyta</taxon>
        <taxon>Tracheophyta</taxon>
        <taxon>Spermatophyta</taxon>
        <taxon>Magnoliopsida</taxon>
        <taxon>eudicotyledons</taxon>
        <taxon>Gunneridae</taxon>
        <taxon>Pentapetalae</taxon>
        <taxon>asterids</taxon>
        <taxon>campanulids</taxon>
        <taxon>Apiales</taxon>
        <taxon>Apiaceae</taxon>
        <taxon>Apioideae</taxon>
        <taxon>apioid superclade</taxon>
        <taxon>Tordylieae</taxon>
        <taxon>Tordyliinae</taxon>
        <taxon>Heracleum</taxon>
    </lineage>
</organism>
<feature type="region of interest" description="Disordered" evidence="8">
    <location>
        <begin position="609"/>
        <end position="628"/>
    </location>
</feature>
<dbReference type="EMBL" id="JAUIZM010000006">
    <property type="protein sequence ID" value="KAK1381039.1"/>
    <property type="molecule type" value="Genomic_DNA"/>
</dbReference>
<dbReference type="GO" id="GO:0000785">
    <property type="term" value="C:chromatin"/>
    <property type="evidence" value="ECO:0007669"/>
    <property type="project" value="TreeGrafter"/>
</dbReference>
<evidence type="ECO:0000256" key="3">
    <source>
        <dbReference type="ARBA" id="ARBA00022763"/>
    </source>
</evidence>
<evidence type="ECO:0000256" key="5">
    <source>
        <dbReference type="ARBA" id="ARBA00023204"/>
    </source>
</evidence>
<gene>
    <name evidence="9" type="ORF">POM88_027783</name>
</gene>
<dbReference type="GO" id="GO:0035825">
    <property type="term" value="P:homologous recombination"/>
    <property type="evidence" value="ECO:0007669"/>
    <property type="project" value="UniProtKB-ARBA"/>
</dbReference>
<evidence type="ECO:0000256" key="8">
    <source>
        <dbReference type="SAM" id="MobiDB-lite"/>
    </source>
</evidence>
<protein>
    <submittedName>
        <fullName evidence="9">Uncharacterized protein</fullName>
    </submittedName>
</protein>
<accession>A0AAD8I8G2</accession>
<keyword evidence="5" id="KW-0234">DNA repair</keyword>
<dbReference type="InterPro" id="IPR039776">
    <property type="entry name" value="Pds5"/>
</dbReference>
<comment type="caution">
    <text evidence="9">The sequence shown here is derived from an EMBL/GenBank/DDBJ whole genome shotgun (WGS) entry which is preliminary data.</text>
</comment>
<evidence type="ECO:0000313" key="9">
    <source>
        <dbReference type="EMBL" id="KAK1381039.1"/>
    </source>
</evidence>
<feature type="compositionally biased region" description="Low complexity" evidence="8">
    <location>
        <begin position="580"/>
        <end position="592"/>
    </location>
</feature>
<dbReference type="PANTHER" id="PTHR12663:SF3">
    <property type="entry name" value="SISTER CHROMATID COHESION PROTEIN PDS5 HOMOLOG C"/>
    <property type="match status" value="1"/>
</dbReference>
<name>A0AAD8I8G2_9APIA</name>
<feature type="region of interest" description="Disordered" evidence="8">
    <location>
        <begin position="636"/>
        <end position="672"/>
    </location>
</feature>
<reference evidence="9" key="1">
    <citation type="submission" date="2023-02" db="EMBL/GenBank/DDBJ databases">
        <title>Genome of toxic invasive species Heracleum sosnowskyi carries increased number of genes despite the absence of recent whole-genome duplications.</title>
        <authorList>
            <person name="Schelkunov M."/>
            <person name="Shtratnikova V."/>
            <person name="Makarenko M."/>
            <person name="Klepikova A."/>
            <person name="Omelchenko D."/>
            <person name="Novikova G."/>
            <person name="Obukhova E."/>
            <person name="Bogdanov V."/>
            <person name="Penin A."/>
            <person name="Logacheva M."/>
        </authorList>
    </citation>
    <scope>NUCLEOTIDE SEQUENCE</scope>
    <source>
        <strain evidence="9">Hsosn_3</strain>
        <tissue evidence="9">Leaf</tissue>
    </source>
</reference>
<dbReference type="GO" id="GO:0007064">
    <property type="term" value="P:mitotic sister chromatid cohesion"/>
    <property type="evidence" value="ECO:0007669"/>
    <property type="project" value="InterPro"/>
</dbReference>
<dbReference type="Proteomes" id="UP001237642">
    <property type="component" value="Unassembled WGS sequence"/>
</dbReference>
<dbReference type="SUPFAM" id="SSF48371">
    <property type="entry name" value="ARM repeat"/>
    <property type="match status" value="1"/>
</dbReference>
<proteinExistence type="predicted"/>
<dbReference type="PANTHER" id="PTHR12663">
    <property type="entry name" value="ANDROGEN INDUCED INHIBITOR OF PROLIFERATION AS3 / PDS5-RELATED"/>
    <property type="match status" value="1"/>
</dbReference>
<comment type="subcellular location">
    <subcellularLocation>
        <location evidence="1">Nucleus</location>
    </subcellularLocation>
</comment>
<dbReference type="GO" id="GO:0006281">
    <property type="term" value="P:DNA repair"/>
    <property type="evidence" value="ECO:0007669"/>
    <property type="project" value="UniProtKB-KW"/>
</dbReference>
<dbReference type="AlphaFoldDB" id="A0AAD8I8G2"/>
<reference evidence="9" key="2">
    <citation type="submission" date="2023-05" db="EMBL/GenBank/DDBJ databases">
        <authorList>
            <person name="Schelkunov M.I."/>
        </authorList>
    </citation>
    <scope>NUCLEOTIDE SEQUENCE</scope>
    <source>
        <strain evidence="9">Hsosn_3</strain>
        <tissue evidence="9">Leaf</tissue>
    </source>
</reference>
<dbReference type="InterPro" id="IPR016024">
    <property type="entry name" value="ARM-type_fold"/>
</dbReference>
<keyword evidence="6" id="KW-0539">Nucleus</keyword>
<sequence>MAKDYDSLKKLGEQLREVGNELSQFPTLVDELLSLLDKVWSLLMEVEQMPPMLIQNAYSQCMKGLVAEPLLRHTDADVQVAVASCLSEVMRITEPEAPYSDHQLKEVFQLIVSSFENLSDTSSRSYDKRASILEVAANVRSGVLMLDVECDAWGSEIFAYVTFFLQQLTNCFTDIFTDFHPEKIFTSMESIMTVILEENDAVSLELLIPILATLKINEEISTSARKLGESVLAKCAVKLQPYLKHAVKLLGLSLDGYCEIVATICSERNGDIEHNGDNVSLLKEKPEAAELVSKPFGHDYEIVTIDKNDQSAEDFCKRNFGQISEKDGASESVSNLFRHDDEIFAIDEIGRAADNFCIRDFTQIFEEQEATGLVSKLIGHDDEIVAKDKHDRTADDFCILNLGQIYEKQEAAGLGSIPFGHNDKIIPMVKNDRAAVDLCIWNFRQTSEKQEAEDLEKQEAVFGHGDEIVTFDEDGPAADDFCVLNFAPISEKQEASGLVSKLFGHNDEIEEPEAAELVSKPFGHDDEIVAVDENDRASEGTTTMAVLRRTLVLTAEDSQTQIDNTAFGENALVSGKKSRSQSQTTTSKWGTKSKSDDEQSQTTTIGILAGAADETAMSASNRRRDFTTEDIQTLVDDTASSDNAPASGTKSQSQPKTTTSKRTTKSKNDDVSSTLEETIGILAGALKDMVDNKKLPIPVDELWGFIHEMKLDEDLAGDAFVFLLERPLQLKGLISTPTGIRKSILQKMRK</sequence>
<evidence type="ECO:0000256" key="2">
    <source>
        <dbReference type="ARBA" id="ARBA00022618"/>
    </source>
</evidence>
<feature type="region of interest" description="Disordered" evidence="8">
    <location>
        <begin position="572"/>
        <end position="602"/>
    </location>
</feature>
<keyword evidence="3" id="KW-0227">DNA damage</keyword>
<evidence type="ECO:0000256" key="1">
    <source>
        <dbReference type="ARBA" id="ARBA00004123"/>
    </source>
</evidence>
<dbReference type="GO" id="GO:0005634">
    <property type="term" value="C:nucleus"/>
    <property type="evidence" value="ECO:0007669"/>
    <property type="project" value="UniProtKB-SubCell"/>
</dbReference>
<evidence type="ECO:0000256" key="7">
    <source>
        <dbReference type="ARBA" id="ARBA00023306"/>
    </source>
</evidence>
<keyword evidence="7" id="KW-0131">Cell cycle</keyword>
<keyword evidence="10" id="KW-1185">Reference proteome</keyword>
<evidence type="ECO:0000256" key="4">
    <source>
        <dbReference type="ARBA" id="ARBA00022776"/>
    </source>
</evidence>
<keyword evidence="4" id="KW-0498">Mitosis</keyword>
<dbReference type="GO" id="GO:0051301">
    <property type="term" value="P:cell division"/>
    <property type="evidence" value="ECO:0007669"/>
    <property type="project" value="UniProtKB-KW"/>
</dbReference>
<feature type="compositionally biased region" description="Low complexity" evidence="8">
    <location>
        <begin position="647"/>
        <end position="661"/>
    </location>
</feature>
<dbReference type="Pfam" id="PF20168">
    <property type="entry name" value="PDS5"/>
    <property type="match status" value="1"/>
</dbReference>
<keyword evidence="2" id="KW-0132">Cell division</keyword>
<evidence type="ECO:0000256" key="6">
    <source>
        <dbReference type="ARBA" id="ARBA00023242"/>
    </source>
</evidence>
<evidence type="ECO:0000313" key="10">
    <source>
        <dbReference type="Proteomes" id="UP001237642"/>
    </source>
</evidence>